<keyword evidence="2" id="KW-1185">Reference proteome</keyword>
<evidence type="ECO:0000313" key="2">
    <source>
        <dbReference type="Proteomes" id="UP000267017"/>
    </source>
</evidence>
<sequence>MLVTVQNKSFVKMTNVMTTQNLTYNATGKEEFKRTSTAALRQIAKDLSLKEKKVCFNPGGIGVSGDASLYGMWEDNKGIYVTISQFGGNRIMFRTIKHISDYTGGVNQWDDVENANADYGAFLNRLSRLRT</sequence>
<name>A0A3P3TAJ2_9BACL</name>
<dbReference type="RefSeq" id="WP_128635995.1">
    <property type="nucleotide sequence ID" value="NZ_RRCN01000002.1"/>
</dbReference>
<reference evidence="1 2" key="1">
    <citation type="submission" date="2018-11" db="EMBL/GenBank/DDBJ databases">
        <title>Genome sequencing of Paenibacillus sp. KCOM 3021 (= ChDC PVNT-B20).</title>
        <authorList>
            <person name="Kook J.-K."/>
            <person name="Park S.-N."/>
            <person name="Lim Y.K."/>
        </authorList>
    </citation>
    <scope>NUCLEOTIDE SEQUENCE [LARGE SCALE GENOMIC DNA]</scope>
    <source>
        <strain evidence="1 2">KCOM 3021</strain>
    </source>
</reference>
<gene>
    <name evidence="1" type="ORF">EHV15_35615</name>
</gene>
<evidence type="ECO:0000313" key="1">
    <source>
        <dbReference type="EMBL" id="RRJ54902.1"/>
    </source>
</evidence>
<dbReference type="EMBL" id="RRCN01000002">
    <property type="protein sequence ID" value="RRJ54902.1"/>
    <property type="molecule type" value="Genomic_DNA"/>
</dbReference>
<dbReference type="OrthoDB" id="2084069at2"/>
<proteinExistence type="predicted"/>
<accession>A0A3P3TAJ2</accession>
<protein>
    <submittedName>
        <fullName evidence="1">Uncharacterized protein</fullName>
    </submittedName>
</protein>
<organism evidence="1 2">
    <name type="scientific">Paenibacillus oralis</name>
    <dbReference type="NCBI Taxonomy" id="2490856"/>
    <lineage>
        <taxon>Bacteria</taxon>
        <taxon>Bacillati</taxon>
        <taxon>Bacillota</taxon>
        <taxon>Bacilli</taxon>
        <taxon>Bacillales</taxon>
        <taxon>Paenibacillaceae</taxon>
        <taxon>Paenibacillus</taxon>
    </lineage>
</organism>
<dbReference type="AlphaFoldDB" id="A0A3P3TAJ2"/>
<dbReference type="Proteomes" id="UP000267017">
    <property type="component" value="Unassembled WGS sequence"/>
</dbReference>
<comment type="caution">
    <text evidence="1">The sequence shown here is derived from an EMBL/GenBank/DDBJ whole genome shotgun (WGS) entry which is preliminary data.</text>
</comment>